<proteinExistence type="predicted"/>
<protein>
    <submittedName>
        <fullName evidence="1">Uncharacterized protein</fullName>
    </submittedName>
</protein>
<accession>A0A1R4GYL2</accession>
<sequence>MATEITQSGRLALLTKYEITRYKTYICYRPIHHHPLTCGSHCLYCFTGN</sequence>
<organism evidence="1 2">
    <name type="scientific">Crenothrix polyspora</name>
    <dbReference type="NCBI Taxonomy" id="360316"/>
    <lineage>
        <taxon>Bacteria</taxon>
        <taxon>Pseudomonadati</taxon>
        <taxon>Pseudomonadota</taxon>
        <taxon>Gammaproteobacteria</taxon>
        <taxon>Methylococcales</taxon>
        <taxon>Crenotrichaceae</taxon>
        <taxon>Crenothrix</taxon>
    </lineage>
</organism>
<gene>
    <name evidence="1" type="ORF">CRENPOLYSF2_100039</name>
</gene>
<evidence type="ECO:0000313" key="1">
    <source>
        <dbReference type="EMBL" id="SJM89045.1"/>
    </source>
</evidence>
<dbReference type="Proteomes" id="UP000195442">
    <property type="component" value="Unassembled WGS sequence"/>
</dbReference>
<dbReference type="EMBL" id="FUKJ01000002">
    <property type="protein sequence ID" value="SJM89045.1"/>
    <property type="molecule type" value="Genomic_DNA"/>
</dbReference>
<reference evidence="2" key="1">
    <citation type="submission" date="2017-02" db="EMBL/GenBank/DDBJ databases">
        <authorList>
            <person name="Daims H."/>
        </authorList>
    </citation>
    <scope>NUCLEOTIDE SEQUENCE [LARGE SCALE GENOMIC DNA]</scope>
</reference>
<evidence type="ECO:0000313" key="2">
    <source>
        <dbReference type="Proteomes" id="UP000195442"/>
    </source>
</evidence>
<keyword evidence="2" id="KW-1185">Reference proteome</keyword>
<dbReference type="AlphaFoldDB" id="A0A1R4GYL2"/>
<name>A0A1R4GYL2_9GAMM</name>